<feature type="domain" description="GST N-terminal" evidence="1">
    <location>
        <begin position="12"/>
        <end position="103"/>
    </location>
</feature>
<dbReference type="PROSITE" id="PS50404">
    <property type="entry name" value="GST_NTER"/>
    <property type="match status" value="1"/>
</dbReference>
<evidence type="ECO:0000313" key="2">
    <source>
        <dbReference type="EMBL" id="KDQ29267.1"/>
    </source>
</evidence>
<sequence>MSQKLITFYDITTKAKPNPGPSPFTAKVRCALNLKGIKFTTVWLEYPEIEAECKRIGAPPTGKRPDGSLLYTLPVIQDLSTGVVMSESNVILEYLDKTYPDTPKLFPGNTLGIQLAFDAAAQTRLLDILPLVIAYIPAGLNPVAEAHWRSTRERQLGKRVEELEPKGEARVAALQKTQASLGEVDGWISKSGEGKFIMGDEMTFVDISLGAALCGVRVALGDKGAAFWEEISGWQSGRWEQLRKACEPYHK</sequence>
<dbReference type="InterPro" id="IPR036249">
    <property type="entry name" value="Thioredoxin-like_sf"/>
</dbReference>
<dbReference type="SUPFAM" id="SSF47616">
    <property type="entry name" value="GST C-terminal domain-like"/>
    <property type="match status" value="1"/>
</dbReference>
<proteinExistence type="predicted"/>
<dbReference type="InterPro" id="IPR004045">
    <property type="entry name" value="Glutathione_S-Trfase_N"/>
</dbReference>
<dbReference type="GO" id="GO:0005737">
    <property type="term" value="C:cytoplasm"/>
    <property type="evidence" value="ECO:0007669"/>
    <property type="project" value="TreeGrafter"/>
</dbReference>
<protein>
    <recommendedName>
        <fullName evidence="1">GST N-terminal domain-containing protein</fullName>
    </recommendedName>
</protein>
<reference evidence="3" key="1">
    <citation type="journal article" date="2014" name="Proc. Natl. Acad. Sci. U.S.A.">
        <title>Extensive sampling of basidiomycete genomes demonstrates inadequacy of the white-rot/brown-rot paradigm for wood decay fungi.</title>
        <authorList>
            <person name="Riley R."/>
            <person name="Salamov A.A."/>
            <person name="Brown D.W."/>
            <person name="Nagy L.G."/>
            <person name="Floudas D."/>
            <person name="Held B.W."/>
            <person name="Levasseur A."/>
            <person name="Lombard V."/>
            <person name="Morin E."/>
            <person name="Otillar R."/>
            <person name="Lindquist E.A."/>
            <person name="Sun H."/>
            <person name="LaButti K.M."/>
            <person name="Schmutz J."/>
            <person name="Jabbour D."/>
            <person name="Luo H."/>
            <person name="Baker S.E."/>
            <person name="Pisabarro A.G."/>
            <person name="Walton J.D."/>
            <person name="Blanchette R.A."/>
            <person name="Henrissat B."/>
            <person name="Martin F."/>
            <person name="Cullen D."/>
            <person name="Hibbett D.S."/>
            <person name="Grigoriev I.V."/>
        </authorList>
    </citation>
    <scope>NUCLEOTIDE SEQUENCE [LARGE SCALE GENOMIC DNA]</scope>
    <source>
        <strain evidence="3">PC15</strain>
    </source>
</reference>
<dbReference type="PANTHER" id="PTHR43968">
    <property type="match status" value="1"/>
</dbReference>
<dbReference type="InterPro" id="IPR036282">
    <property type="entry name" value="Glutathione-S-Trfase_C_sf"/>
</dbReference>
<dbReference type="PANTHER" id="PTHR43968:SF6">
    <property type="entry name" value="GLUTATHIONE S-TRANSFERASE OMEGA"/>
    <property type="match status" value="1"/>
</dbReference>
<dbReference type="Gene3D" id="1.20.1050.10">
    <property type="match status" value="1"/>
</dbReference>
<dbReference type="Proteomes" id="UP000027073">
    <property type="component" value="Unassembled WGS sequence"/>
</dbReference>
<dbReference type="EMBL" id="KL198007">
    <property type="protein sequence ID" value="KDQ29267.1"/>
    <property type="molecule type" value="Genomic_DNA"/>
</dbReference>
<organism evidence="2 3">
    <name type="scientific">Pleurotus ostreatus (strain PC15)</name>
    <name type="common">Oyster mushroom</name>
    <dbReference type="NCBI Taxonomy" id="1137138"/>
    <lineage>
        <taxon>Eukaryota</taxon>
        <taxon>Fungi</taxon>
        <taxon>Dikarya</taxon>
        <taxon>Basidiomycota</taxon>
        <taxon>Agaricomycotina</taxon>
        <taxon>Agaricomycetes</taxon>
        <taxon>Agaricomycetidae</taxon>
        <taxon>Agaricales</taxon>
        <taxon>Pleurotineae</taxon>
        <taxon>Pleurotaceae</taxon>
        <taxon>Pleurotus</taxon>
    </lineage>
</organism>
<dbReference type="OrthoDB" id="4951845at2759"/>
<dbReference type="InterPro" id="IPR054416">
    <property type="entry name" value="GST_UstS-like_C"/>
</dbReference>
<dbReference type="Pfam" id="PF22041">
    <property type="entry name" value="GST_C_7"/>
    <property type="match status" value="1"/>
</dbReference>
<dbReference type="AlphaFoldDB" id="A0A067NYQ2"/>
<gene>
    <name evidence="2" type="ORF">PLEOSDRAFT_1103298</name>
</gene>
<accession>A0A067NYQ2</accession>
<dbReference type="Pfam" id="PF13409">
    <property type="entry name" value="GST_N_2"/>
    <property type="match status" value="1"/>
</dbReference>
<dbReference type="HOGENOM" id="CLU_011226_4_0_1"/>
<evidence type="ECO:0000259" key="1">
    <source>
        <dbReference type="PROSITE" id="PS50404"/>
    </source>
</evidence>
<evidence type="ECO:0000313" key="3">
    <source>
        <dbReference type="Proteomes" id="UP000027073"/>
    </source>
</evidence>
<name>A0A067NYQ2_PLEO1</name>
<dbReference type="Gene3D" id="3.40.30.10">
    <property type="entry name" value="Glutaredoxin"/>
    <property type="match status" value="1"/>
</dbReference>
<dbReference type="InParanoid" id="A0A067NYQ2"/>
<dbReference type="SUPFAM" id="SSF52833">
    <property type="entry name" value="Thioredoxin-like"/>
    <property type="match status" value="1"/>
</dbReference>
<dbReference type="InterPro" id="IPR050983">
    <property type="entry name" value="GST_Omega/HSP26"/>
</dbReference>
<dbReference type="STRING" id="1137138.A0A067NYQ2"/>